<dbReference type="SMART" id="SM00343">
    <property type="entry name" value="ZnF_C2HC"/>
    <property type="match status" value="4"/>
</dbReference>
<keyword evidence="6" id="KW-1185">Reference proteome</keyword>
<dbReference type="GO" id="GO:0008270">
    <property type="term" value="F:zinc ion binding"/>
    <property type="evidence" value="ECO:0007669"/>
    <property type="project" value="UniProtKB-KW"/>
</dbReference>
<dbReference type="Gene3D" id="4.10.60.10">
    <property type="entry name" value="Zinc finger, CCHC-type"/>
    <property type="match status" value="4"/>
</dbReference>
<dbReference type="EMBL" id="KV426128">
    <property type="protein sequence ID" value="KZV87348.1"/>
    <property type="molecule type" value="Genomic_DNA"/>
</dbReference>
<dbReference type="AlphaFoldDB" id="A0A165ENI1"/>
<evidence type="ECO:0000259" key="4">
    <source>
        <dbReference type="PROSITE" id="PS50158"/>
    </source>
</evidence>
<feature type="domain" description="CCHC-type" evidence="4">
    <location>
        <begin position="127"/>
        <end position="142"/>
    </location>
</feature>
<keyword evidence="2" id="KW-0862">Zinc</keyword>
<dbReference type="Pfam" id="PF00098">
    <property type="entry name" value="zf-CCHC"/>
    <property type="match status" value="4"/>
</dbReference>
<evidence type="ECO:0000256" key="3">
    <source>
        <dbReference type="SAM" id="MobiDB-lite"/>
    </source>
</evidence>
<dbReference type="OrthoDB" id="2527451at2759"/>
<sequence>MQKSALALLRPLTRVAARTSFRPAAAALSTSTAIHRPTASAQEPSPDKSERVCFACGQPGHAAHQCPNADNGYATAKAVDTDLDEFDDDDEFEVDDRKGRDVAKVHCLRCGQRGHYADDCPSSEIVCFNCSGTGHRSNECPNPRKTRDMSDVKCYNCDKDGHISRDCPEPRRERDRVDNRTCFRCGESASFSFFLPLLPFLPLSPSLFHSLATVFFCVVLTRSRGPPSGTMPDEPRL</sequence>
<organism evidence="5 6">
    <name type="scientific">Exidia glandulosa HHB12029</name>
    <dbReference type="NCBI Taxonomy" id="1314781"/>
    <lineage>
        <taxon>Eukaryota</taxon>
        <taxon>Fungi</taxon>
        <taxon>Dikarya</taxon>
        <taxon>Basidiomycota</taxon>
        <taxon>Agaricomycotina</taxon>
        <taxon>Agaricomycetes</taxon>
        <taxon>Auriculariales</taxon>
        <taxon>Exidiaceae</taxon>
        <taxon>Exidia</taxon>
    </lineage>
</organism>
<keyword evidence="2" id="KW-0479">Metal-binding</keyword>
<dbReference type="PANTHER" id="PTHR23002">
    <property type="entry name" value="ZINC FINGER CCHC DOMAIN CONTAINING PROTEIN"/>
    <property type="match status" value="1"/>
</dbReference>
<feature type="domain" description="CCHC-type" evidence="4">
    <location>
        <begin position="53"/>
        <end position="68"/>
    </location>
</feature>
<dbReference type="InterPro" id="IPR001878">
    <property type="entry name" value="Znf_CCHC"/>
</dbReference>
<dbReference type="InParanoid" id="A0A165ENI1"/>
<proteinExistence type="predicted"/>
<dbReference type="PROSITE" id="PS50158">
    <property type="entry name" value="ZF_CCHC"/>
    <property type="match status" value="4"/>
</dbReference>
<feature type="compositionally biased region" description="Polar residues" evidence="3">
    <location>
        <begin position="28"/>
        <end position="43"/>
    </location>
</feature>
<feature type="domain" description="CCHC-type" evidence="4">
    <location>
        <begin position="107"/>
        <end position="122"/>
    </location>
</feature>
<dbReference type="Proteomes" id="UP000077266">
    <property type="component" value="Unassembled WGS sequence"/>
</dbReference>
<keyword evidence="2" id="KW-0863">Zinc-finger</keyword>
<accession>A0A165ENI1</accession>
<protein>
    <recommendedName>
        <fullName evidence="4">CCHC-type domain-containing protein</fullName>
    </recommendedName>
</protein>
<evidence type="ECO:0000313" key="5">
    <source>
        <dbReference type="EMBL" id="KZV87348.1"/>
    </source>
</evidence>
<feature type="domain" description="CCHC-type" evidence="4">
    <location>
        <begin position="153"/>
        <end position="169"/>
    </location>
</feature>
<dbReference type="SUPFAM" id="SSF57756">
    <property type="entry name" value="Retrovirus zinc finger-like domains"/>
    <property type="match status" value="3"/>
</dbReference>
<dbReference type="GO" id="GO:0006397">
    <property type="term" value="P:mRNA processing"/>
    <property type="evidence" value="ECO:0007669"/>
    <property type="project" value="UniProtKB-KW"/>
</dbReference>
<gene>
    <name evidence="5" type="ORF">EXIGLDRAFT_203955</name>
</gene>
<keyword evidence="1" id="KW-0507">mRNA processing</keyword>
<evidence type="ECO:0000256" key="1">
    <source>
        <dbReference type="ARBA" id="ARBA00022664"/>
    </source>
</evidence>
<dbReference type="InterPro" id="IPR051714">
    <property type="entry name" value="Znf_CCHC_NABP"/>
</dbReference>
<evidence type="ECO:0000256" key="2">
    <source>
        <dbReference type="PROSITE-ProRule" id="PRU00047"/>
    </source>
</evidence>
<reference evidence="5 6" key="1">
    <citation type="journal article" date="2016" name="Mol. Biol. Evol.">
        <title>Comparative Genomics of Early-Diverging Mushroom-Forming Fungi Provides Insights into the Origins of Lignocellulose Decay Capabilities.</title>
        <authorList>
            <person name="Nagy L.G."/>
            <person name="Riley R."/>
            <person name="Tritt A."/>
            <person name="Adam C."/>
            <person name="Daum C."/>
            <person name="Floudas D."/>
            <person name="Sun H."/>
            <person name="Yadav J.S."/>
            <person name="Pangilinan J."/>
            <person name="Larsson K.H."/>
            <person name="Matsuura K."/>
            <person name="Barry K."/>
            <person name="Labutti K."/>
            <person name="Kuo R."/>
            <person name="Ohm R.A."/>
            <person name="Bhattacharya S.S."/>
            <person name="Shirouzu T."/>
            <person name="Yoshinaga Y."/>
            <person name="Martin F.M."/>
            <person name="Grigoriev I.V."/>
            <person name="Hibbett D.S."/>
        </authorList>
    </citation>
    <scope>NUCLEOTIDE SEQUENCE [LARGE SCALE GENOMIC DNA]</scope>
    <source>
        <strain evidence="5 6">HHB12029</strain>
    </source>
</reference>
<name>A0A165ENI1_EXIGL</name>
<evidence type="ECO:0000313" key="6">
    <source>
        <dbReference type="Proteomes" id="UP000077266"/>
    </source>
</evidence>
<dbReference type="STRING" id="1314781.A0A165ENI1"/>
<dbReference type="InterPro" id="IPR036875">
    <property type="entry name" value="Znf_CCHC_sf"/>
</dbReference>
<feature type="region of interest" description="Disordered" evidence="3">
    <location>
        <begin position="28"/>
        <end position="48"/>
    </location>
</feature>
<dbReference type="GO" id="GO:0003676">
    <property type="term" value="F:nucleic acid binding"/>
    <property type="evidence" value="ECO:0007669"/>
    <property type="project" value="InterPro"/>
</dbReference>